<dbReference type="SUPFAM" id="SSF46785">
    <property type="entry name" value="Winged helix' DNA-binding domain"/>
    <property type="match status" value="1"/>
</dbReference>
<dbReference type="CDD" id="cd07377">
    <property type="entry name" value="WHTH_GntR"/>
    <property type="match status" value="1"/>
</dbReference>
<evidence type="ECO:0000259" key="4">
    <source>
        <dbReference type="PROSITE" id="PS50949"/>
    </source>
</evidence>
<organism evidence="5 6">
    <name type="scientific">Thalassotalea fonticola</name>
    <dbReference type="NCBI Taxonomy" id="3065649"/>
    <lineage>
        <taxon>Bacteria</taxon>
        <taxon>Pseudomonadati</taxon>
        <taxon>Pseudomonadota</taxon>
        <taxon>Gammaproteobacteria</taxon>
        <taxon>Alteromonadales</taxon>
        <taxon>Colwelliaceae</taxon>
        <taxon>Thalassotalea</taxon>
    </lineage>
</organism>
<feature type="domain" description="HTH gntR-type" evidence="4">
    <location>
        <begin position="6"/>
        <end position="74"/>
    </location>
</feature>
<dbReference type="Gene3D" id="1.10.10.10">
    <property type="entry name" value="Winged helix-like DNA-binding domain superfamily/Winged helix DNA-binding domain"/>
    <property type="match status" value="1"/>
</dbReference>
<dbReference type="PRINTS" id="PR00035">
    <property type="entry name" value="HTHGNTR"/>
</dbReference>
<sequence length="237" mass="26965">MASEHRNLTQQLVHELGKDILQGKFSVGNKLPSEAELCLQYDISRTATREAVKMLTAKGLISSRPRQGIKVLDSKHWNLFDVDVLNWILIGKPDLYMLRHFLQLRLSIEPEAAYLAAQYASDDDIKAIENALARMKNAEDGYDDTLEADIEFHKSILAASNNPFFIQLKTFIETALKVNLRFTNRFKAITIDEYKAHFDIFDNIAKRKPQEAHDASLETQKITLGLVDDAIAEMDDK</sequence>
<dbReference type="EMBL" id="CP136600">
    <property type="protein sequence ID" value="WOH39276.1"/>
    <property type="molecule type" value="Genomic_DNA"/>
</dbReference>
<evidence type="ECO:0000256" key="1">
    <source>
        <dbReference type="ARBA" id="ARBA00023015"/>
    </source>
</evidence>
<keyword evidence="1" id="KW-0805">Transcription regulation</keyword>
<gene>
    <name evidence="5" type="ORF">RI844_08640</name>
</gene>
<dbReference type="PROSITE" id="PS50949">
    <property type="entry name" value="HTH_GNTR"/>
    <property type="match status" value="1"/>
</dbReference>
<dbReference type="RefSeq" id="WP_348398043.1">
    <property type="nucleotide sequence ID" value="NZ_CP136600.1"/>
</dbReference>
<name>A0ABZ0GVB4_9GAMM</name>
<dbReference type="Gene3D" id="1.20.120.530">
    <property type="entry name" value="GntR ligand-binding domain-like"/>
    <property type="match status" value="1"/>
</dbReference>
<proteinExistence type="predicted"/>
<dbReference type="InterPro" id="IPR036390">
    <property type="entry name" value="WH_DNA-bd_sf"/>
</dbReference>
<accession>A0ABZ0GVB4</accession>
<keyword evidence="2" id="KW-0238">DNA-binding</keyword>
<keyword evidence="6" id="KW-1185">Reference proteome</keyword>
<dbReference type="SUPFAM" id="SSF48008">
    <property type="entry name" value="GntR ligand-binding domain-like"/>
    <property type="match status" value="1"/>
</dbReference>
<dbReference type="SMART" id="SM00895">
    <property type="entry name" value="FCD"/>
    <property type="match status" value="1"/>
</dbReference>
<reference evidence="5 6" key="1">
    <citation type="submission" date="2023-09" db="EMBL/GenBank/DDBJ databases">
        <authorList>
            <person name="Qi X."/>
        </authorList>
    </citation>
    <scope>NUCLEOTIDE SEQUENCE [LARGE SCALE GENOMIC DNA]</scope>
    <source>
        <strain evidence="5 6">S1-1</strain>
    </source>
</reference>
<dbReference type="InterPro" id="IPR008920">
    <property type="entry name" value="TF_FadR/GntR_C"/>
</dbReference>
<protein>
    <submittedName>
        <fullName evidence="5">FadR/GntR family transcriptional regulator</fullName>
    </submittedName>
</protein>
<dbReference type="SMART" id="SM00345">
    <property type="entry name" value="HTH_GNTR"/>
    <property type="match status" value="1"/>
</dbReference>
<dbReference type="PANTHER" id="PTHR43537:SF44">
    <property type="entry name" value="GNTR FAMILY REGULATORY PROTEIN"/>
    <property type="match status" value="1"/>
</dbReference>
<evidence type="ECO:0000256" key="3">
    <source>
        <dbReference type="ARBA" id="ARBA00023163"/>
    </source>
</evidence>
<dbReference type="Proteomes" id="UP001301442">
    <property type="component" value="Chromosome"/>
</dbReference>
<keyword evidence="3" id="KW-0804">Transcription</keyword>
<dbReference type="PANTHER" id="PTHR43537">
    <property type="entry name" value="TRANSCRIPTIONAL REGULATOR, GNTR FAMILY"/>
    <property type="match status" value="1"/>
</dbReference>
<dbReference type="InterPro" id="IPR036388">
    <property type="entry name" value="WH-like_DNA-bd_sf"/>
</dbReference>
<dbReference type="InterPro" id="IPR000524">
    <property type="entry name" value="Tscrpt_reg_HTH_GntR"/>
</dbReference>
<dbReference type="InterPro" id="IPR011711">
    <property type="entry name" value="GntR_C"/>
</dbReference>
<evidence type="ECO:0000313" key="5">
    <source>
        <dbReference type="EMBL" id="WOH39276.1"/>
    </source>
</evidence>
<dbReference type="Pfam" id="PF00392">
    <property type="entry name" value="GntR"/>
    <property type="match status" value="1"/>
</dbReference>
<evidence type="ECO:0000313" key="6">
    <source>
        <dbReference type="Proteomes" id="UP001301442"/>
    </source>
</evidence>
<dbReference type="Pfam" id="PF07729">
    <property type="entry name" value="FCD"/>
    <property type="match status" value="1"/>
</dbReference>
<evidence type="ECO:0000256" key="2">
    <source>
        <dbReference type="ARBA" id="ARBA00023125"/>
    </source>
</evidence>